<reference evidence="3" key="2">
    <citation type="journal article" date="2020" name="Environ. Microbiol.">
        <title>The novel and transferable erm(51) gene confers Macrolides, Lincosamides, and Streptogramins B (MLSB) resistance to clonal Rhodococcus equi in the environment.</title>
        <authorList>
            <person name="Huber L."/>
            <person name="Giguere S."/>
            <person name="Slovis N.M."/>
            <person name="Alvarez-Narvaez S."/>
            <person name="Hart K.A."/>
            <person name="Greiter M."/>
            <person name="Morris E.R.A."/>
            <person name="Cohen N.D."/>
        </authorList>
    </citation>
    <scope>NUCLEOTIDE SEQUENCE</scope>
    <source>
        <strain evidence="3">Lh_116_1</strain>
        <strain evidence="4">Lh_16_1</strain>
    </source>
</reference>
<dbReference type="EMBL" id="WVDC01000005">
    <property type="protein sequence ID" value="NKW42689.1"/>
    <property type="molecule type" value="Genomic_DNA"/>
</dbReference>
<dbReference type="Proteomes" id="UP000808906">
    <property type="component" value="Unassembled WGS sequence"/>
</dbReference>
<feature type="transmembrane region" description="Helical" evidence="1">
    <location>
        <begin position="72"/>
        <end position="90"/>
    </location>
</feature>
<feature type="transmembrane region" description="Helical" evidence="1">
    <location>
        <begin position="102"/>
        <end position="121"/>
    </location>
</feature>
<evidence type="ECO:0000313" key="3">
    <source>
        <dbReference type="EMBL" id="NKT77771.1"/>
    </source>
</evidence>
<keyword evidence="1" id="KW-1133">Transmembrane helix</keyword>
<proteinExistence type="predicted"/>
<dbReference type="EMBL" id="WUXR01000001">
    <property type="protein sequence ID" value="MBM4564196.1"/>
    <property type="molecule type" value="Genomic_DNA"/>
</dbReference>
<evidence type="ECO:0000313" key="5">
    <source>
        <dbReference type="Proteomes" id="UP000603463"/>
    </source>
</evidence>
<keyword evidence="1" id="KW-0812">Transmembrane</keyword>
<accession>A0A9Q2YYT2</accession>
<feature type="transmembrane region" description="Helical" evidence="1">
    <location>
        <begin position="21"/>
        <end position="40"/>
    </location>
</feature>
<comment type="caution">
    <text evidence="3">The sequence shown here is derived from an EMBL/GenBank/DDBJ whole genome shotgun (WGS) entry which is preliminary data.</text>
</comment>
<dbReference type="EMBL" id="WVBC01000002">
    <property type="protein sequence ID" value="NKT77771.1"/>
    <property type="molecule type" value="Genomic_DNA"/>
</dbReference>
<reference evidence="2" key="1">
    <citation type="submission" date="2019-11" db="EMBL/GenBank/DDBJ databases">
        <title>Spread of Macrolides and rifampicin resistant Rhodococcus equi in clinical isolates in the USA.</title>
        <authorList>
            <person name="Alvarez-Narvaez S."/>
            <person name="Huber L."/>
            <person name="Cohen N.D."/>
            <person name="Slovis N."/>
            <person name="Greiter M."/>
            <person name="Giguere S."/>
            <person name="Hart K."/>
        </authorList>
    </citation>
    <scope>NUCLEOTIDE SEQUENCE</scope>
    <source>
        <strain evidence="2">Lh_17</strain>
    </source>
</reference>
<evidence type="ECO:0000313" key="2">
    <source>
        <dbReference type="EMBL" id="MBM4564196.1"/>
    </source>
</evidence>
<evidence type="ECO:0000256" key="1">
    <source>
        <dbReference type="SAM" id="Phobius"/>
    </source>
</evidence>
<dbReference type="AlphaFoldDB" id="A0A9Q2YYT2"/>
<organism evidence="3 5">
    <name type="scientific">Rhodococcus hoagii</name>
    <name type="common">Corynebacterium equii</name>
    <dbReference type="NCBI Taxonomy" id="43767"/>
    <lineage>
        <taxon>Bacteria</taxon>
        <taxon>Bacillati</taxon>
        <taxon>Actinomycetota</taxon>
        <taxon>Actinomycetes</taxon>
        <taxon>Mycobacteriales</taxon>
        <taxon>Nocardiaceae</taxon>
        <taxon>Prescottella</taxon>
    </lineage>
</organism>
<protein>
    <submittedName>
        <fullName evidence="3">Uncharacterized protein</fullName>
    </submittedName>
</protein>
<evidence type="ECO:0000313" key="4">
    <source>
        <dbReference type="EMBL" id="NKW42689.1"/>
    </source>
</evidence>
<feature type="transmembrane region" description="Helical" evidence="1">
    <location>
        <begin position="46"/>
        <end position="65"/>
    </location>
</feature>
<keyword evidence="1" id="KW-0472">Membrane</keyword>
<dbReference type="RefSeq" id="WP_084963057.1">
    <property type="nucleotide sequence ID" value="NZ_AP024181.1"/>
</dbReference>
<dbReference type="Proteomes" id="UP000608063">
    <property type="component" value="Unassembled WGS sequence"/>
</dbReference>
<dbReference type="Proteomes" id="UP000603463">
    <property type="component" value="Unassembled WGS sequence"/>
</dbReference>
<name>A0A9Q2YYT2_RHOHA</name>
<gene>
    <name evidence="2" type="ORF">GS441_01525</name>
    <name evidence="3" type="ORF">GS882_06055</name>
    <name evidence="4" type="ORF">GS947_13985</name>
</gene>
<sequence length="133" mass="14531">MGNQRHADTTPHGYRGSAAKALVIAAICLIGGLTFTGLPIFETSLWIAYAVMVMVEIALAVVLFFSRWTNKPAAVVLVLLALFQAGQSYFNEQMRYTSADPVIPIDNFGVLVLCALAVYLIKKGQPWPVRPHP</sequence>